<keyword evidence="2" id="KW-0812">Transmembrane</keyword>
<feature type="region of interest" description="Disordered" evidence="1">
    <location>
        <begin position="34"/>
        <end position="61"/>
    </location>
</feature>
<feature type="transmembrane region" description="Helical" evidence="2">
    <location>
        <begin position="203"/>
        <end position="223"/>
    </location>
</feature>
<sequence>MMAREASMSISDDTHALPTLENCLGNVHCNCNNEQDSGQPTPEDKLSTTTPTGQDSEHGHSLAQIRPITQHHGSSVSTFFNGLFSTAIAITTLGASITFSYVLSNDTAAPTSKHPAFSQYQVQQFLAISWLLFLLALAFASLGSTLLTFFKNHWIADWDGANGETAQMTVQMYGVIASGLLGGLIIGAFALLCLVVIPYSAGVGWVALAFTTFFGLVIFFAVMHQVPWSWRINTPSLPTRHRSA</sequence>
<name>A0A0D2DBP6_9EURO</name>
<keyword evidence="2" id="KW-1133">Transmembrane helix</keyword>
<dbReference type="EMBL" id="KN847338">
    <property type="protein sequence ID" value="KIW40493.1"/>
    <property type="molecule type" value="Genomic_DNA"/>
</dbReference>
<protein>
    <submittedName>
        <fullName evidence="3">Uncharacterized protein</fullName>
    </submittedName>
</protein>
<dbReference type="HOGENOM" id="CLU_089699_0_0_1"/>
<dbReference type="Proteomes" id="UP000053342">
    <property type="component" value="Unassembled WGS sequence"/>
</dbReference>
<evidence type="ECO:0000256" key="2">
    <source>
        <dbReference type="SAM" id="Phobius"/>
    </source>
</evidence>
<evidence type="ECO:0000313" key="4">
    <source>
        <dbReference type="Proteomes" id="UP000053342"/>
    </source>
</evidence>
<keyword evidence="4" id="KW-1185">Reference proteome</keyword>
<proteinExistence type="predicted"/>
<dbReference type="GeneID" id="27359762"/>
<feature type="transmembrane region" description="Helical" evidence="2">
    <location>
        <begin position="124"/>
        <end position="150"/>
    </location>
</feature>
<dbReference type="RefSeq" id="XP_016260709.1">
    <property type="nucleotide sequence ID" value="XM_016408955.1"/>
</dbReference>
<reference evidence="3 4" key="1">
    <citation type="submission" date="2015-01" db="EMBL/GenBank/DDBJ databases">
        <title>The Genome Sequence of Exophiala oligosperma CBS72588.</title>
        <authorList>
            <consortium name="The Broad Institute Genomics Platform"/>
            <person name="Cuomo C."/>
            <person name="de Hoog S."/>
            <person name="Gorbushina A."/>
            <person name="Stielow B."/>
            <person name="Teixiera M."/>
            <person name="Abouelleil A."/>
            <person name="Chapman S.B."/>
            <person name="Priest M."/>
            <person name="Young S.K."/>
            <person name="Wortman J."/>
            <person name="Nusbaum C."/>
            <person name="Birren B."/>
        </authorList>
    </citation>
    <scope>NUCLEOTIDE SEQUENCE [LARGE SCALE GENOMIC DNA]</scope>
    <source>
        <strain evidence="3 4">CBS 72588</strain>
    </source>
</reference>
<feature type="transmembrane region" description="Helical" evidence="2">
    <location>
        <begin position="79"/>
        <end position="104"/>
    </location>
</feature>
<evidence type="ECO:0000313" key="3">
    <source>
        <dbReference type="EMBL" id="KIW40493.1"/>
    </source>
</evidence>
<organism evidence="3 4">
    <name type="scientific">Exophiala oligosperma</name>
    <dbReference type="NCBI Taxonomy" id="215243"/>
    <lineage>
        <taxon>Eukaryota</taxon>
        <taxon>Fungi</taxon>
        <taxon>Dikarya</taxon>
        <taxon>Ascomycota</taxon>
        <taxon>Pezizomycotina</taxon>
        <taxon>Eurotiomycetes</taxon>
        <taxon>Chaetothyriomycetidae</taxon>
        <taxon>Chaetothyriales</taxon>
        <taxon>Herpotrichiellaceae</taxon>
        <taxon>Exophiala</taxon>
    </lineage>
</organism>
<dbReference type="VEuPathDB" id="FungiDB:PV06_07688"/>
<evidence type="ECO:0000256" key="1">
    <source>
        <dbReference type="SAM" id="MobiDB-lite"/>
    </source>
</evidence>
<feature type="transmembrane region" description="Helical" evidence="2">
    <location>
        <begin position="170"/>
        <end position="197"/>
    </location>
</feature>
<gene>
    <name evidence="3" type="ORF">PV06_07688</name>
</gene>
<keyword evidence="2" id="KW-0472">Membrane</keyword>
<dbReference type="AlphaFoldDB" id="A0A0D2DBP6"/>
<accession>A0A0D2DBP6</accession>